<dbReference type="AlphaFoldDB" id="A0AAW9QZA1"/>
<organism evidence="1 2">
    <name type="scientific">Pannus brasiliensis CCIBt3594</name>
    <dbReference type="NCBI Taxonomy" id="1427578"/>
    <lineage>
        <taxon>Bacteria</taxon>
        <taxon>Bacillati</taxon>
        <taxon>Cyanobacteriota</taxon>
        <taxon>Cyanophyceae</taxon>
        <taxon>Oscillatoriophycideae</taxon>
        <taxon>Chroococcales</taxon>
        <taxon>Microcystaceae</taxon>
        <taxon>Pannus</taxon>
    </lineage>
</organism>
<dbReference type="Gene3D" id="3.10.450.50">
    <property type="match status" value="1"/>
</dbReference>
<gene>
    <name evidence="1" type="ORF">V0288_21315</name>
</gene>
<dbReference type="PANTHER" id="PTHR34123:SF1">
    <property type="entry name" value="OS04G0578200 PROTEIN"/>
    <property type="match status" value="1"/>
</dbReference>
<protein>
    <submittedName>
        <fullName evidence="1">DUF2358 domain-containing protein</fullName>
    </submittedName>
</protein>
<keyword evidence="2" id="KW-1185">Reference proteome</keyword>
<name>A0AAW9QZA1_9CHRO</name>
<reference evidence="1 2" key="1">
    <citation type="submission" date="2024-01" db="EMBL/GenBank/DDBJ databases">
        <title>Genomic insights into the taxonomy and metabolism of the cyanobacterium Pannus brasiliensis CCIBt3594.</title>
        <authorList>
            <person name="Machado M."/>
            <person name="Botero N.B."/>
            <person name="Andreote A.P.D."/>
            <person name="Feitosa A.M.T."/>
            <person name="Popin R."/>
            <person name="Sivonen K."/>
            <person name="Fiore M.F."/>
        </authorList>
    </citation>
    <scope>NUCLEOTIDE SEQUENCE [LARGE SCALE GENOMIC DNA]</scope>
    <source>
        <strain evidence="1 2">CCIBt3594</strain>
    </source>
</reference>
<dbReference type="PANTHER" id="PTHR34123">
    <property type="entry name" value="OS04G0578200 PROTEIN"/>
    <property type="match status" value="1"/>
</dbReference>
<accession>A0AAW9QZA1</accession>
<dbReference type="InterPro" id="IPR032710">
    <property type="entry name" value="NTF2-like_dom_sf"/>
</dbReference>
<sequence length="137" mass="16614">MSDILEILQDDYRRFPVDQTYDIYAENVYFKDPMNEFRGIKRYREMIGFMSTWFQDIRMDLHSIDRNGDRIDTRWTLHWTTPLPWRPRIAIPGRSELTLDASDRIISHIDYWDISKPDVIAQHFRFSPRTERRDSGV</sequence>
<dbReference type="Proteomes" id="UP001328733">
    <property type="component" value="Unassembled WGS sequence"/>
</dbReference>
<comment type="caution">
    <text evidence="1">The sequence shown here is derived from an EMBL/GenBank/DDBJ whole genome shotgun (WGS) entry which is preliminary data.</text>
</comment>
<proteinExistence type="predicted"/>
<evidence type="ECO:0000313" key="2">
    <source>
        <dbReference type="Proteomes" id="UP001328733"/>
    </source>
</evidence>
<dbReference type="InterPro" id="IPR018790">
    <property type="entry name" value="DUF2358"/>
</dbReference>
<dbReference type="EMBL" id="JBAFSM010000056">
    <property type="protein sequence ID" value="MEG3439681.1"/>
    <property type="molecule type" value="Genomic_DNA"/>
</dbReference>
<evidence type="ECO:0000313" key="1">
    <source>
        <dbReference type="EMBL" id="MEG3439681.1"/>
    </source>
</evidence>
<dbReference type="Pfam" id="PF10184">
    <property type="entry name" value="DUF2358"/>
    <property type="match status" value="1"/>
</dbReference>
<dbReference type="RefSeq" id="WP_332867162.1">
    <property type="nucleotide sequence ID" value="NZ_JBAFSM010000056.1"/>
</dbReference>
<dbReference type="SUPFAM" id="SSF54427">
    <property type="entry name" value="NTF2-like"/>
    <property type="match status" value="1"/>
</dbReference>